<dbReference type="eggNOG" id="ENOG502ZR0B">
    <property type="taxonomic scope" value="Bacteria"/>
</dbReference>
<organism evidence="2 3">
    <name type="scientific">Bradyrhizobium oligotrophicum S58</name>
    <dbReference type="NCBI Taxonomy" id="1245469"/>
    <lineage>
        <taxon>Bacteria</taxon>
        <taxon>Pseudomonadati</taxon>
        <taxon>Pseudomonadota</taxon>
        <taxon>Alphaproteobacteria</taxon>
        <taxon>Hyphomicrobiales</taxon>
        <taxon>Nitrobacteraceae</taxon>
        <taxon>Bradyrhizobium</taxon>
    </lineage>
</organism>
<evidence type="ECO:0000313" key="3">
    <source>
        <dbReference type="Proteomes" id="UP000011841"/>
    </source>
</evidence>
<dbReference type="STRING" id="1245469.S58_72800"/>
<dbReference type="HOGENOM" id="CLU_134429_1_0_5"/>
<dbReference type="OrthoDB" id="8139376at2"/>
<sequence length="126" mass="13920">MRTFAPGPLRRAAALLSPALVLADVLIAGRAEAEQAWPPSPGRAPFTATLSNVTPLAFGMDVGETSRVLRQPLVYLNGRPGNETYLALRDLGGSGLVPHHHRLFLKFRKGRLTGWKEDYGTNWMWR</sequence>
<protein>
    <submittedName>
        <fullName evidence="2">Uncharacterized protein</fullName>
    </submittedName>
</protein>
<gene>
    <name evidence="2" type="ORF">S58_72800</name>
</gene>
<dbReference type="KEGG" id="aol:S58_72800"/>
<proteinExistence type="predicted"/>
<dbReference type="EMBL" id="AP012603">
    <property type="protein sequence ID" value="BAM93244.1"/>
    <property type="molecule type" value="Genomic_DNA"/>
</dbReference>
<dbReference type="PATRIC" id="fig|1245469.3.peg.7440"/>
<evidence type="ECO:0000256" key="1">
    <source>
        <dbReference type="SAM" id="SignalP"/>
    </source>
</evidence>
<accession>M4ZHF0</accession>
<dbReference type="GeneID" id="301820927"/>
<feature type="chain" id="PRO_5004062005" evidence="1">
    <location>
        <begin position="24"/>
        <end position="126"/>
    </location>
</feature>
<dbReference type="RefSeq" id="WP_015670315.1">
    <property type="nucleotide sequence ID" value="NC_020453.1"/>
</dbReference>
<feature type="signal peptide" evidence="1">
    <location>
        <begin position="1"/>
        <end position="23"/>
    </location>
</feature>
<evidence type="ECO:0000313" key="2">
    <source>
        <dbReference type="EMBL" id="BAM93244.1"/>
    </source>
</evidence>
<dbReference type="Proteomes" id="UP000011841">
    <property type="component" value="Chromosome"/>
</dbReference>
<keyword evidence="3" id="KW-1185">Reference proteome</keyword>
<name>M4ZHF0_9BRAD</name>
<reference evidence="2 3" key="1">
    <citation type="journal article" date="2013" name="Appl. Environ. Microbiol.">
        <title>Genome analysis suggests that the soil oligotrophic bacterium Agromonas oligotrophica (Bradyrhizobium oligotrophicum) is a nitrogen-fixing symbiont of Aeschynomene indica.</title>
        <authorList>
            <person name="Okubo T."/>
            <person name="Fukushima S."/>
            <person name="Itakura M."/>
            <person name="Oshima K."/>
            <person name="Longtonglang A."/>
            <person name="Teaumroong N."/>
            <person name="Mitsui H."/>
            <person name="Hattori M."/>
            <person name="Hattori R."/>
            <person name="Hattori T."/>
            <person name="Minamisawa K."/>
        </authorList>
    </citation>
    <scope>NUCLEOTIDE SEQUENCE [LARGE SCALE GENOMIC DNA]</scope>
    <source>
        <strain evidence="2 3">S58</strain>
    </source>
</reference>
<keyword evidence="1" id="KW-0732">Signal</keyword>
<dbReference type="AlphaFoldDB" id="M4ZHF0"/>